<name>A0A562TD36_CHIJA</name>
<dbReference type="Pfam" id="PF04773">
    <property type="entry name" value="FecR"/>
    <property type="match status" value="1"/>
</dbReference>
<dbReference type="Proteomes" id="UP000316778">
    <property type="component" value="Unassembled WGS sequence"/>
</dbReference>
<accession>A0A562TD36</accession>
<comment type="caution">
    <text evidence="4">The sequence shown here is derived from an EMBL/GenBank/DDBJ whole genome shotgun (WGS) entry which is preliminary data.</text>
</comment>
<protein>
    <submittedName>
        <fullName evidence="4">FecR family protein</fullName>
    </submittedName>
</protein>
<dbReference type="Gene3D" id="3.55.50.30">
    <property type="match status" value="1"/>
</dbReference>
<dbReference type="AlphaFoldDB" id="A0A562TD36"/>
<keyword evidence="5" id="KW-1185">Reference proteome</keyword>
<feature type="domain" description="FecR protein" evidence="2">
    <location>
        <begin position="190"/>
        <end position="285"/>
    </location>
</feature>
<keyword evidence="1" id="KW-0472">Membrane</keyword>
<dbReference type="InterPro" id="IPR012373">
    <property type="entry name" value="Ferrdict_sens_TM"/>
</dbReference>
<feature type="domain" description="Protein FecR C-terminal" evidence="3">
    <location>
        <begin position="327"/>
        <end position="395"/>
    </location>
</feature>
<dbReference type="InterPro" id="IPR006860">
    <property type="entry name" value="FecR"/>
</dbReference>
<evidence type="ECO:0000259" key="2">
    <source>
        <dbReference type="Pfam" id="PF04773"/>
    </source>
</evidence>
<dbReference type="RefSeq" id="WP_145710162.1">
    <property type="nucleotide sequence ID" value="NZ_BAAAFY010000001.1"/>
</dbReference>
<evidence type="ECO:0000313" key="4">
    <source>
        <dbReference type="EMBL" id="TWI90986.1"/>
    </source>
</evidence>
<dbReference type="Pfam" id="PF16344">
    <property type="entry name" value="FecR_C"/>
    <property type="match status" value="1"/>
</dbReference>
<feature type="transmembrane region" description="Helical" evidence="1">
    <location>
        <begin position="95"/>
        <end position="116"/>
    </location>
</feature>
<dbReference type="Gene3D" id="2.60.120.1440">
    <property type="match status" value="1"/>
</dbReference>
<proteinExistence type="predicted"/>
<dbReference type="PANTHER" id="PTHR30273">
    <property type="entry name" value="PERIPLASMIC SIGNAL SENSOR AND SIGMA FACTOR ACTIVATOR FECR-RELATED"/>
    <property type="match status" value="1"/>
</dbReference>
<evidence type="ECO:0000313" key="5">
    <source>
        <dbReference type="Proteomes" id="UP000316778"/>
    </source>
</evidence>
<dbReference type="PANTHER" id="PTHR30273:SF2">
    <property type="entry name" value="PROTEIN FECR"/>
    <property type="match status" value="1"/>
</dbReference>
<dbReference type="OrthoDB" id="649653at2"/>
<reference evidence="4 5" key="1">
    <citation type="journal article" date="2013" name="Stand. Genomic Sci.">
        <title>Genomic Encyclopedia of Type Strains, Phase I: The one thousand microbial genomes (KMG-I) project.</title>
        <authorList>
            <person name="Kyrpides N.C."/>
            <person name="Woyke T."/>
            <person name="Eisen J.A."/>
            <person name="Garrity G."/>
            <person name="Lilburn T.G."/>
            <person name="Beck B.J."/>
            <person name="Whitman W.B."/>
            <person name="Hugenholtz P."/>
            <person name="Klenk H.P."/>
        </authorList>
    </citation>
    <scope>NUCLEOTIDE SEQUENCE [LARGE SCALE GENOMIC DNA]</scope>
    <source>
        <strain evidence="4 5">DSM 13484</strain>
    </source>
</reference>
<dbReference type="InterPro" id="IPR032508">
    <property type="entry name" value="FecR_C"/>
</dbReference>
<evidence type="ECO:0000259" key="3">
    <source>
        <dbReference type="Pfam" id="PF16344"/>
    </source>
</evidence>
<sequence length="404" mass="43834">MNSEQFKDLVHRYVAGTFSAADKALLAALLEDPQYRQVLADMMDRELAAKAAGEYDHPEVVDRIRTAIAERMAEGTEQEAPAPARRVLPLRRYRLGAAIAATVALLLGGMLLARLFNGKEQQPVVKQASPAPTVTPGSNKAVLTLADGSTLTLDSAGNRVIQQGGATARQQGGQLQYTAHAGAAALRYNTLSTPHGGQFRLTLPDGTGVWLNAGSSLRFPTAFTGRERKVELSGEAYFEVAGHAHMPFTVMVKDMEIAVLGTHFNVMAYADEAHIRTTLLEGAVKVRHGQQAVTLRPGQQALLRGNTGALHVSPGDTEGAIAWKNGYFKFSNEDIQSVMRRVSRWYNVTVEYQGDFGGRAIWGTVSRFGDISDVLQMLELTGAVHFEMKGRRITVYPGARTGSR</sequence>
<organism evidence="4 5">
    <name type="scientific">Chitinophaga japonensis</name>
    <name type="common">Flexibacter japonensis</name>
    <dbReference type="NCBI Taxonomy" id="104662"/>
    <lineage>
        <taxon>Bacteria</taxon>
        <taxon>Pseudomonadati</taxon>
        <taxon>Bacteroidota</taxon>
        <taxon>Chitinophagia</taxon>
        <taxon>Chitinophagales</taxon>
        <taxon>Chitinophagaceae</taxon>
        <taxon>Chitinophaga</taxon>
    </lineage>
</organism>
<keyword evidence="1" id="KW-0812">Transmembrane</keyword>
<keyword evidence="1" id="KW-1133">Transmembrane helix</keyword>
<dbReference type="GO" id="GO:0016989">
    <property type="term" value="F:sigma factor antagonist activity"/>
    <property type="evidence" value="ECO:0007669"/>
    <property type="project" value="TreeGrafter"/>
</dbReference>
<dbReference type="FunFam" id="2.60.120.1440:FF:000001">
    <property type="entry name" value="Putative anti-sigma factor"/>
    <property type="match status" value="1"/>
</dbReference>
<evidence type="ECO:0000256" key="1">
    <source>
        <dbReference type="SAM" id="Phobius"/>
    </source>
</evidence>
<gene>
    <name evidence="4" type="ORF">LX66_0347</name>
</gene>
<dbReference type="EMBL" id="VLLG01000002">
    <property type="protein sequence ID" value="TWI90986.1"/>
    <property type="molecule type" value="Genomic_DNA"/>
</dbReference>